<evidence type="ECO:0000313" key="8">
    <source>
        <dbReference type="Proteomes" id="UP001549749"/>
    </source>
</evidence>
<dbReference type="InterPro" id="IPR007627">
    <property type="entry name" value="RNA_pol_sigma70_r2"/>
</dbReference>
<evidence type="ECO:0000256" key="4">
    <source>
        <dbReference type="ARBA" id="ARBA00023163"/>
    </source>
</evidence>
<keyword evidence="4" id="KW-0804">Transcription</keyword>
<comment type="similarity">
    <text evidence="1">Belongs to the sigma-70 factor family. ECF subfamily.</text>
</comment>
<dbReference type="InterPro" id="IPR036388">
    <property type="entry name" value="WH-like_DNA-bd_sf"/>
</dbReference>
<dbReference type="RefSeq" id="WP_354661639.1">
    <property type="nucleotide sequence ID" value="NZ_JBEXAC010000002.1"/>
</dbReference>
<accession>A0ABV2T7R6</accession>
<dbReference type="NCBIfam" id="TIGR02985">
    <property type="entry name" value="Sig70_bacteroi1"/>
    <property type="match status" value="1"/>
</dbReference>
<dbReference type="InterPro" id="IPR013324">
    <property type="entry name" value="RNA_pol_sigma_r3/r4-like"/>
</dbReference>
<dbReference type="PANTHER" id="PTHR43133">
    <property type="entry name" value="RNA POLYMERASE ECF-TYPE SIGMA FACTO"/>
    <property type="match status" value="1"/>
</dbReference>
<comment type="caution">
    <text evidence="7">The sequence shown here is derived from an EMBL/GenBank/DDBJ whole genome shotgun (WGS) entry which is preliminary data.</text>
</comment>
<evidence type="ECO:0000256" key="3">
    <source>
        <dbReference type="ARBA" id="ARBA00023082"/>
    </source>
</evidence>
<proteinExistence type="inferred from homology"/>
<protein>
    <submittedName>
        <fullName evidence="7">RNA polymerase sigma-70 factor</fullName>
    </submittedName>
</protein>
<dbReference type="Gene3D" id="1.10.10.10">
    <property type="entry name" value="Winged helix-like DNA-binding domain superfamily/Winged helix DNA-binding domain"/>
    <property type="match status" value="1"/>
</dbReference>
<dbReference type="InterPro" id="IPR039425">
    <property type="entry name" value="RNA_pol_sigma-70-like"/>
</dbReference>
<keyword evidence="2" id="KW-0805">Transcription regulation</keyword>
<gene>
    <name evidence="7" type="ORF">ABR189_16925</name>
</gene>
<keyword evidence="8" id="KW-1185">Reference proteome</keyword>
<dbReference type="InterPro" id="IPR013249">
    <property type="entry name" value="RNA_pol_sigma70_r4_t2"/>
</dbReference>
<evidence type="ECO:0000256" key="1">
    <source>
        <dbReference type="ARBA" id="ARBA00010641"/>
    </source>
</evidence>
<dbReference type="EMBL" id="JBEXAC010000002">
    <property type="protein sequence ID" value="MET6999073.1"/>
    <property type="molecule type" value="Genomic_DNA"/>
</dbReference>
<dbReference type="Pfam" id="PF04542">
    <property type="entry name" value="Sigma70_r2"/>
    <property type="match status" value="1"/>
</dbReference>
<dbReference type="Proteomes" id="UP001549749">
    <property type="component" value="Unassembled WGS sequence"/>
</dbReference>
<keyword evidence="3" id="KW-0731">Sigma factor</keyword>
<dbReference type="Gene3D" id="1.10.1740.10">
    <property type="match status" value="1"/>
</dbReference>
<reference evidence="7 8" key="1">
    <citation type="submission" date="2024-06" db="EMBL/GenBank/DDBJ databases">
        <title>Chitinophaga defluvii sp. nov., isolated from municipal sewage.</title>
        <authorList>
            <person name="Zhang L."/>
        </authorList>
    </citation>
    <scope>NUCLEOTIDE SEQUENCE [LARGE SCALE GENOMIC DNA]</scope>
    <source>
        <strain evidence="7 8">H8</strain>
    </source>
</reference>
<dbReference type="PANTHER" id="PTHR43133:SF46">
    <property type="entry name" value="RNA POLYMERASE SIGMA-70 FACTOR ECF SUBFAMILY"/>
    <property type="match status" value="1"/>
</dbReference>
<dbReference type="Pfam" id="PF08281">
    <property type="entry name" value="Sigma70_r4_2"/>
    <property type="match status" value="1"/>
</dbReference>
<dbReference type="InterPro" id="IPR013325">
    <property type="entry name" value="RNA_pol_sigma_r2"/>
</dbReference>
<evidence type="ECO:0000259" key="5">
    <source>
        <dbReference type="Pfam" id="PF04542"/>
    </source>
</evidence>
<dbReference type="InterPro" id="IPR014327">
    <property type="entry name" value="RNA_pol_sigma70_bacteroid"/>
</dbReference>
<dbReference type="InterPro" id="IPR014284">
    <property type="entry name" value="RNA_pol_sigma-70_dom"/>
</dbReference>
<dbReference type="SUPFAM" id="SSF88659">
    <property type="entry name" value="Sigma3 and sigma4 domains of RNA polymerase sigma factors"/>
    <property type="match status" value="1"/>
</dbReference>
<evidence type="ECO:0000313" key="7">
    <source>
        <dbReference type="EMBL" id="MET6999073.1"/>
    </source>
</evidence>
<dbReference type="NCBIfam" id="TIGR02937">
    <property type="entry name" value="sigma70-ECF"/>
    <property type="match status" value="1"/>
</dbReference>
<sequence length="184" mass="21588">MEQFVNIKEQKLQAFEVLFKKHYAALCTHAHSFLNRHELAEEVVQDTFLKIWEKFDELHIMVSEKAYLYRAVQNNCLNYLKQAKVKLQYGEELLQQLESRITLMELPSAHSPVDKLLHHELEQLTEQAIGKLPAQCQAVFRLSRFEEMSYPQIASQLDISINTVKTQMARALHKLREELLPLLK</sequence>
<dbReference type="SUPFAM" id="SSF88946">
    <property type="entry name" value="Sigma2 domain of RNA polymerase sigma factors"/>
    <property type="match status" value="1"/>
</dbReference>
<dbReference type="CDD" id="cd06171">
    <property type="entry name" value="Sigma70_r4"/>
    <property type="match status" value="1"/>
</dbReference>
<feature type="domain" description="RNA polymerase sigma-70 region 2" evidence="5">
    <location>
        <begin position="18"/>
        <end position="84"/>
    </location>
</feature>
<organism evidence="7 8">
    <name type="scientific">Chitinophaga defluvii</name>
    <dbReference type="NCBI Taxonomy" id="3163343"/>
    <lineage>
        <taxon>Bacteria</taxon>
        <taxon>Pseudomonadati</taxon>
        <taxon>Bacteroidota</taxon>
        <taxon>Chitinophagia</taxon>
        <taxon>Chitinophagales</taxon>
        <taxon>Chitinophagaceae</taxon>
        <taxon>Chitinophaga</taxon>
    </lineage>
</organism>
<name>A0ABV2T7R6_9BACT</name>
<feature type="domain" description="RNA polymerase sigma factor 70 region 4 type 2" evidence="6">
    <location>
        <begin position="126"/>
        <end position="175"/>
    </location>
</feature>
<evidence type="ECO:0000256" key="2">
    <source>
        <dbReference type="ARBA" id="ARBA00023015"/>
    </source>
</evidence>
<evidence type="ECO:0000259" key="6">
    <source>
        <dbReference type="Pfam" id="PF08281"/>
    </source>
</evidence>